<dbReference type="PROSITE" id="PS50850">
    <property type="entry name" value="MFS"/>
    <property type="match status" value="1"/>
</dbReference>
<dbReference type="RefSeq" id="XP_025027102.1">
    <property type="nucleotide sequence ID" value="XM_025171334.1"/>
</dbReference>
<evidence type="ECO:0000256" key="12">
    <source>
        <dbReference type="SAM" id="Phobius"/>
    </source>
</evidence>
<proteinExistence type="inferred from homology"/>
<protein>
    <recommendedName>
        <fullName evidence="9">Solute carrier family 22 member 16</fullName>
    </recommendedName>
    <alternativeName>
        <fullName evidence="10">Carnitine transporter 2</fullName>
    </alternativeName>
</protein>
<feature type="transmembrane region" description="Helical" evidence="12">
    <location>
        <begin position="520"/>
        <end position="539"/>
    </location>
</feature>
<keyword evidence="3" id="KW-0813">Transport</keyword>
<reference evidence="15" key="1">
    <citation type="submission" date="2025-08" db="UniProtKB">
        <authorList>
            <consortium name="RefSeq"/>
        </authorList>
    </citation>
    <scope>IDENTIFICATION</scope>
    <source>
        <tissue evidence="15">Liver</tissue>
    </source>
</reference>
<feature type="compositionally biased region" description="Gly residues" evidence="11">
    <location>
        <begin position="1"/>
        <end position="11"/>
    </location>
</feature>
<evidence type="ECO:0000256" key="7">
    <source>
        <dbReference type="ARBA" id="ARBA00023136"/>
    </source>
</evidence>
<feature type="transmembrane region" description="Helical" evidence="12">
    <location>
        <begin position="307"/>
        <end position="328"/>
    </location>
</feature>
<dbReference type="CDD" id="cd17375">
    <property type="entry name" value="MFS_SLC22A16_CT2"/>
    <property type="match status" value="1"/>
</dbReference>
<name>A0A9F5IW94_PYTBI</name>
<dbReference type="InterPro" id="IPR036259">
    <property type="entry name" value="MFS_trans_sf"/>
</dbReference>
<evidence type="ECO:0000256" key="4">
    <source>
        <dbReference type="ARBA" id="ARBA00022692"/>
    </source>
</evidence>
<comment type="subcellular location">
    <subcellularLocation>
        <location evidence="1">Membrane</location>
        <topology evidence="1">Multi-pass membrane protein</topology>
    </subcellularLocation>
</comment>
<feature type="transmembrane region" description="Helical" evidence="12">
    <location>
        <begin position="608"/>
        <end position="627"/>
    </location>
</feature>
<dbReference type="Proteomes" id="UP000695026">
    <property type="component" value="Unplaced"/>
</dbReference>
<keyword evidence="6" id="KW-0406">Ion transport</keyword>
<evidence type="ECO:0000256" key="3">
    <source>
        <dbReference type="ARBA" id="ARBA00022448"/>
    </source>
</evidence>
<gene>
    <name evidence="15" type="primary">SLC22A16</name>
</gene>
<evidence type="ECO:0000313" key="15">
    <source>
        <dbReference type="RefSeq" id="XP_025027102.1"/>
    </source>
</evidence>
<evidence type="ECO:0000259" key="13">
    <source>
        <dbReference type="PROSITE" id="PS50850"/>
    </source>
</evidence>
<feature type="transmembrane region" description="Helical" evidence="12">
    <location>
        <begin position="340"/>
        <end position="360"/>
    </location>
</feature>
<evidence type="ECO:0000256" key="10">
    <source>
        <dbReference type="ARBA" id="ARBA00082592"/>
    </source>
</evidence>
<organism evidence="14 15">
    <name type="scientific">Python bivittatus</name>
    <name type="common">Burmese python</name>
    <name type="synonym">Python molurus bivittatus</name>
    <dbReference type="NCBI Taxonomy" id="176946"/>
    <lineage>
        <taxon>Eukaryota</taxon>
        <taxon>Metazoa</taxon>
        <taxon>Chordata</taxon>
        <taxon>Craniata</taxon>
        <taxon>Vertebrata</taxon>
        <taxon>Euteleostomi</taxon>
        <taxon>Lepidosauria</taxon>
        <taxon>Squamata</taxon>
        <taxon>Bifurcata</taxon>
        <taxon>Unidentata</taxon>
        <taxon>Episquamata</taxon>
        <taxon>Toxicofera</taxon>
        <taxon>Serpentes</taxon>
        <taxon>Henophidia</taxon>
        <taxon>Pythonidae</taxon>
        <taxon>Python</taxon>
    </lineage>
</organism>
<feature type="region of interest" description="Disordered" evidence="11">
    <location>
        <begin position="1"/>
        <end position="103"/>
    </location>
</feature>
<sequence>MGLAVGDGGSAGKEAGDSAGERLGVAPRPLGVGISRPVRPAEGSIGWEGEGDAPSRQAGSVGPEEGTCHGTLSAPHTAARPSPWLATSSSSSSPLGTSAGKKEGEQDGRMAFCLEGRYQALVYFASVFQSISCGIHYLASVFLAVTPKFVCSVAGNVSRVLVYNSSRSKVEDAWSLWTSTQSYILVQLENGDIWELNQCSRSKRENASRFTYEYSGNKTDFLCTDGYIYDHTNWQSTIVTEWDLVCQQEWLAKLTQPTFMLGVLFGAVIFGDLADRLGRRYILWLTSTGQFIFGIAVAFTFNYNSFVIVRFLLAMVSSGYLVVVFVYVTEYTGIKARTWASMHIHAFFAVGIMVVALVGYLARTWWVYQICLSVATLPFVLCCWMLPETLFWLLTEGRYEEAQKLINVMARWNKVSTPCKIAELCPMQDDLVNSRMGDHESSPMKKHNVLDLFHNWHIARRTITVWLIWFTGSLGYYVFSLSSVNFGGNEFLNLFLIGAVELPAYVIACIGMDRIGRRNTLIPFLMMSAVICGVVMLIPQNFNTLSILANMAGKFAIGIAFGLIYLYTAELYPTVVRSLAVGSGSMMCRAGSVVAPFCVYLSSVWIFFPQLIVGIMAFLSGVLTLMLPETLGKPLTNTWAEAAELDDQLTPKNRSEKSLPAQKNAALEKMEMLSQGAHGTDG</sequence>
<feature type="compositionally biased region" description="Low complexity" evidence="11">
    <location>
        <begin position="82"/>
        <end position="99"/>
    </location>
</feature>
<dbReference type="CTD" id="85413"/>
<keyword evidence="8" id="KW-0325">Glycoprotein</keyword>
<dbReference type="FunFam" id="1.20.1250.20:FF:000154">
    <property type="entry name" value="Solute carrier family 22 member 16"/>
    <property type="match status" value="1"/>
</dbReference>
<dbReference type="SUPFAM" id="SSF103473">
    <property type="entry name" value="MFS general substrate transporter"/>
    <property type="match status" value="1"/>
</dbReference>
<feature type="domain" description="Major facilitator superfamily (MFS) profile" evidence="13">
    <location>
        <begin position="175"/>
        <end position="632"/>
    </location>
</feature>
<dbReference type="InterPro" id="IPR005828">
    <property type="entry name" value="MFS_sugar_transport-like"/>
</dbReference>
<keyword evidence="7 12" id="KW-0472">Membrane</keyword>
<evidence type="ECO:0000256" key="2">
    <source>
        <dbReference type="ARBA" id="ARBA00009203"/>
    </source>
</evidence>
<dbReference type="AlphaFoldDB" id="A0A9F5IW94"/>
<accession>A0A9F5IW94</accession>
<evidence type="ECO:0000256" key="11">
    <source>
        <dbReference type="SAM" id="MobiDB-lite"/>
    </source>
</evidence>
<feature type="transmembrane region" description="Helical" evidence="12">
    <location>
        <begin position="254"/>
        <end position="274"/>
    </location>
</feature>
<feature type="transmembrane region" description="Helical" evidence="12">
    <location>
        <begin position="491"/>
        <end position="508"/>
    </location>
</feature>
<dbReference type="GeneID" id="103049741"/>
<dbReference type="Gene3D" id="1.20.1250.20">
    <property type="entry name" value="MFS general substrate transporter like domains"/>
    <property type="match status" value="1"/>
</dbReference>
<evidence type="ECO:0000313" key="14">
    <source>
        <dbReference type="Proteomes" id="UP000695026"/>
    </source>
</evidence>
<evidence type="ECO:0000256" key="9">
    <source>
        <dbReference type="ARBA" id="ARBA00072104"/>
    </source>
</evidence>
<evidence type="ECO:0000256" key="1">
    <source>
        <dbReference type="ARBA" id="ARBA00004141"/>
    </source>
</evidence>
<keyword evidence="14" id="KW-1185">Reference proteome</keyword>
<evidence type="ECO:0000256" key="6">
    <source>
        <dbReference type="ARBA" id="ARBA00023065"/>
    </source>
</evidence>
<dbReference type="GO" id="GO:0006811">
    <property type="term" value="P:monoatomic ion transport"/>
    <property type="evidence" value="ECO:0007669"/>
    <property type="project" value="UniProtKB-KW"/>
</dbReference>
<feature type="transmembrane region" description="Helical" evidence="12">
    <location>
        <begin position="545"/>
        <end position="567"/>
    </location>
</feature>
<evidence type="ECO:0000256" key="8">
    <source>
        <dbReference type="ARBA" id="ARBA00023180"/>
    </source>
</evidence>
<dbReference type="OMA" id="MEAYMGA"/>
<dbReference type="OrthoDB" id="2261376at2759"/>
<feature type="transmembrane region" description="Helical" evidence="12">
    <location>
        <begin position="366"/>
        <end position="386"/>
    </location>
</feature>
<keyword evidence="4 12" id="KW-0812">Transmembrane</keyword>
<feature type="transmembrane region" description="Helical" evidence="12">
    <location>
        <begin position="463"/>
        <end position="479"/>
    </location>
</feature>
<dbReference type="Pfam" id="PF00083">
    <property type="entry name" value="Sugar_tr"/>
    <property type="match status" value="1"/>
</dbReference>
<keyword evidence="5 12" id="KW-1133">Transmembrane helix</keyword>
<comment type="similarity">
    <text evidence="2">Belongs to the major facilitator (TC 2.A.1) superfamily. Organic cation transporter (TC 2.A.1.19) family.</text>
</comment>
<dbReference type="GO" id="GO:0016020">
    <property type="term" value="C:membrane"/>
    <property type="evidence" value="ECO:0007669"/>
    <property type="project" value="UniProtKB-SubCell"/>
</dbReference>
<dbReference type="GO" id="GO:0022857">
    <property type="term" value="F:transmembrane transporter activity"/>
    <property type="evidence" value="ECO:0007669"/>
    <property type="project" value="InterPro"/>
</dbReference>
<feature type="transmembrane region" description="Helical" evidence="12">
    <location>
        <begin position="281"/>
        <end position="301"/>
    </location>
</feature>
<evidence type="ECO:0000256" key="5">
    <source>
        <dbReference type="ARBA" id="ARBA00022989"/>
    </source>
</evidence>
<dbReference type="InterPro" id="IPR020846">
    <property type="entry name" value="MFS_dom"/>
</dbReference>
<dbReference type="PANTHER" id="PTHR24064">
    <property type="entry name" value="SOLUTE CARRIER FAMILY 22 MEMBER"/>
    <property type="match status" value="1"/>
</dbReference>